<dbReference type="EMBL" id="JAPWTK010000012">
    <property type="protein sequence ID" value="KAJ8959597.1"/>
    <property type="molecule type" value="Genomic_DNA"/>
</dbReference>
<dbReference type="PANTHER" id="PTHR11540:SF16">
    <property type="entry name" value="MALATE DEHYDROGENASE, MITOCHONDRIAL"/>
    <property type="match status" value="1"/>
</dbReference>
<dbReference type="GO" id="GO:0005739">
    <property type="term" value="C:mitochondrion"/>
    <property type="evidence" value="ECO:0007669"/>
    <property type="project" value="TreeGrafter"/>
</dbReference>
<evidence type="ECO:0000256" key="1">
    <source>
        <dbReference type="ARBA" id="ARBA00023002"/>
    </source>
</evidence>
<evidence type="ECO:0000313" key="4">
    <source>
        <dbReference type="Proteomes" id="UP001162162"/>
    </source>
</evidence>
<keyword evidence="2" id="KW-0520">NAD</keyword>
<gene>
    <name evidence="3" type="ORF">NQ318_021782</name>
</gene>
<dbReference type="Proteomes" id="UP001162162">
    <property type="component" value="Unassembled WGS sequence"/>
</dbReference>
<dbReference type="GO" id="GO:0030060">
    <property type="term" value="F:L-malate dehydrogenase (NAD+) activity"/>
    <property type="evidence" value="ECO:0007669"/>
    <property type="project" value="TreeGrafter"/>
</dbReference>
<evidence type="ECO:0000256" key="2">
    <source>
        <dbReference type="ARBA" id="ARBA00023027"/>
    </source>
</evidence>
<reference evidence="3" key="1">
    <citation type="journal article" date="2023" name="Insect Mol. Biol.">
        <title>Genome sequencing provides insights into the evolution of gene families encoding plant cell wall-degrading enzymes in longhorned beetles.</title>
        <authorList>
            <person name="Shin N.R."/>
            <person name="Okamura Y."/>
            <person name="Kirsch R."/>
            <person name="Pauchet Y."/>
        </authorList>
    </citation>
    <scope>NUCLEOTIDE SEQUENCE</scope>
    <source>
        <strain evidence="3">AMC_N1</strain>
    </source>
</reference>
<comment type="caution">
    <text evidence="3">The sequence shown here is derived from an EMBL/GenBank/DDBJ whole genome shotgun (WGS) entry which is preliminary data.</text>
</comment>
<sequence>MYLQNLIKRKILQSCTNRNLSSDKAFQKSVQVCILGAHTPLGRSTSFLLKQNPLLSVLRVQGEQSVKNLGVDLSFIDTRCKVQTYEGILEVSKAVRKKVWEITLLSVNAGKHSPIPAADSDGLISHPRLQQKLGSGEGEEIHPIPKPFLQCGNEYHLMNKYHRELTDSAHTITLGKEFQWSADIVVILGTDDARDKGTMVDRIMCEGKRIHDITKVCTVSAPRSVILVCVKPVSFSTVLVEEVFKGTHWYHPGRIIGSSALAQVKANTLLGRYQDLDPRICNVPIIGGPDIDLAVPLFSRASPVELTDKVAYN</sequence>
<keyword evidence="4" id="KW-1185">Reference proteome</keyword>
<evidence type="ECO:0000313" key="3">
    <source>
        <dbReference type="EMBL" id="KAJ8959597.1"/>
    </source>
</evidence>
<organism evidence="3 4">
    <name type="scientific">Aromia moschata</name>
    <dbReference type="NCBI Taxonomy" id="1265417"/>
    <lineage>
        <taxon>Eukaryota</taxon>
        <taxon>Metazoa</taxon>
        <taxon>Ecdysozoa</taxon>
        <taxon>Arthropoda</taxon>
        <taxon>Hexapoda</taxon>
        <taxon>Insecta</taxon>
        <taxon>Pterygota</taxon>
        <taxon>Neoptera</taxon>
        <taxon>Endopterygota</taxon>
        <taxon>Coleoptera</taxon>
        <taxon>Polyphaga</taxon>
        <taxon>Cucujiformia</taxon>
        <taxon>Chrysomeloidea</taxon>
        <taxon>Cerambycidae</taxon>
        <taxon>Cerambycinae</taxon>
        <taxon>Callichromatini</taxon>
        <taxon>Aromia</taxon>
    </lineage>
</organism>
<dbReference type="GO" id="GO:0006099">
    <property type="term" value="P:tricarboxylic acid cycle"/>
    <property type="evidence" value="ECO:0007669"/>
    <property type="project" value="TreeGrafter"/>
</dbReference>
<keyword evidence="1" id="KW-0560">Oxidoreductase</keyword>
<dbReference type="Gene3D" id="3.40.50.720">
    <property type="entry name" value="NAD(P)-binding Rossmann-like Domain"/>
    <property type="match status" value="2"/>
</dbReference>
<dbReference type="PANTHER" id="PTHR11540">
    <property type="entry name" value="MALATE AND LACTATE DEHYDROGENASE"/>
    <property type="match status" value="1"/>
</dbReference>
<protein>
    <submittedName>
        <fullName evidence="3">Uncharacterized protein</fullName>
    </submittedName>
</protein>
<name>A0AAV8Z7U1_9CUCU</name>
<proteinExistence type="predicted"/>
<dbReference type="AlphaFoldDB" id="A0AAV8Z7U1"/>
<accession>A0AAV8Z7U1</accession>